<evidence type="ECO:0000313" key="2">
    <source>
        <dbReference type="Proteomes" id="UP000758168"/>
    </source>
</evidence>
<dbReference type="Proteomes" id="UP000758168">
    <property type="component" value="Unassembled WGS sequence"/>
</dbReference>
<dbReference type="EMBL" id="JAGIOB010000001">
    <property type="protein sequence ID" value="MBP2416176.1"/>
    <property type="molecule type" value="Genomic_DNA"/>
</dbReference>
<reference evidence="1 2" key="1">
    <citation type="submission" date="2021-03" db="EMBL/GenBank/DDBJ databases">
        <title>Sequencing the genomes of 1000 actinobacteria strains.</title>
        <authorList>
            <person name="Klenk H.-P."/>
        </authorList>
    </citation>
    <scope>NUCLEOTIDE SEQUENCE [LARGE SCALE GENOMIC DNA]</scope>
    <source>
        <strain evidence="1 2">DSM 12936</strain>
    </source>
</reference>
<sequence>MSSYRHDLTGFVDFLGEWLPRYALEGTGRYARHLHRADVEAGVPDAYGCADAAGILYMLGALPAGADERAAWVESLRSFQDPTSGVFADRTHSDLHTTAQVTAALELFDARPAHPLAVLAPVLEPAAVAGFLDGLDWDHPWPSSHDGAGAAAALAITGEAGPAWFDAYFAWLDAEADAATGLWRRGRMLPAQEWPGLFSNLGGSFHYHFLYDYFRRPWPHPERVLETCLTLLHDSAAAIAETSVGFAEIDLVYCLSRARRQTDVHFRAAGEALELLADRVAALLGDPGYLGSDATDDVHVTFGAVCTVAELQRALPGSIATPVPLRLVLDRRPFI</sequence>
<gene>
    <name evidence="1" type="ORF">JOF54_001098</name>
</gene>
<name>A0ABS4Z558_9ACTN</name>
<protein>
    <submittedName>
        <fullName evidence="1">Uncharacterized protein</fullName>
    </submittedName>
</protein>
<proteinExistence type="predicted"/>
<dbReference type="RefSeq" id="WP_210053714.1">
    <property type="nucleotide sequence ID" value="NZ_BAAAMH010000012.1"/>
</dbReference>
<accession>A0ABS4Z558</accession>
<keyword evidence="2" id="KW-1185">Reference proteome</keyword>
<evidence type="ECO:0000313" key="1">
    <source>
        <dbReference type="EMBL" id="MBP2416176.1"/>
    </source>
</evidence>
<organism evidence="1 2">
    <name type="scientific">Microlunatus capsulatus</name>
    <dbReference type="NCBI Taxonomy" id="99117"/>
    <lineage>
        <taxon>Bacteria</taxon>
        <taxon>Bacillati</taxon>
        <taxon>Actinomycetota</taxon>
        <taxon>Actinomycetes</taxon>
        <taxon>Propionibacteriales</taxon>
        <taxon>Propionibacteriaceae</taxon>
        <taxon>Microlunatus</taxon>
    </lineage>
</organism>
<comment type="caution">
    <text evidence="1">The sequence shown here is derived from an EMBL/GenBank/DDBJ whole genome shotgun (WGS) entry which is preliminary data.</text>
</comment>